<keyword evidence="2" id="KW-1185">Reference proteome</keyword>
<comment type="caution">
    <text evidence="1">The sequence shown here is derived from an EMBL/GenBank/DDBJ whole genome shotgun (WGS) entry which is preliminary data.</text>
</comment>
<dbReference type="GeneID" id="39874481"/>
<dbReference type="EMBL" id="BDSA01000002">
    <property type="protein sequence ID" value="GBE60711.1"/>
    <property type="molecule type" value="Genomic_DNA"/>
</dbReference>
<evidence type="ECO:0000313" key="1">
    <source>
        <dbReference type="EMBL" id="GBE60711.1"/>
    </source>
</evidence>
<reference evidence="1 2" key="1">
    <citation type="journal article" date="2017" name="BMC Genomics">
        <title>Whole-genome assembly of Babesia ovata and comparative genomics between closely related pathogens.</title>
        <authorList>
            <person name="Yamagishi J."/>
            <person name="Asada M."/>
            <person name="Hakimi H."/>
            <person name="Tanaka T.Q."/>
            <person name="Sugimoto C."/>
            <person name="Kawazu S."/>
        </authorList>
    </citation>
    <scope>NUCLEOTIDE SEQUENCE [LARGE SCALE GENOMIC DNA]</scope>
    <source>
        <strain evidence="1 2">Miyake</strain>
    </source>
</reference>
<dbReference type="OrthoDB" id="364489at2759"/>
<dbReference type="VEuPathDB" id="PiroplasmaDB:BOVATA_022040"/>
<proteinExistence type="predicted"/>
<dbReference type="InterPro" id="IPR035426">
    <property type="entry name" value="Gemin2/Brr1"/>
</dbReference>
<sequence>MQDGLGYGMGVDSSSMCTLYPGMDVEEYLRSVREEEARLPEVVAVETTNTTGNSHGKTVEQFERLQKIATESVENDRTLVMSDNELQFFKAMKDDVNANMSHAESAERCALVEYCTGLLRSAGGAVKVSRSLHDLEEAQWEVLFRLPPPEVLEICEHGISFASVQEVLHKLANFICGGKGKNIDEKSSRWLFAVLLILDDLHAMQESVSYELQRLKRALSRYITTKMGDLNSYNPENEEDIAKRQRDEITITGHILNMCIIRQHFKQW</sequence>
<organism evidence="1 2">
    <name type="scientific">Babesia ovata</name>
    <dbReference type="NCBI Taxonomy" id="189622"/>
    <lineage>
        <taxon>Eukaryota</taxon>
        <taxon>Sar</taxon>
        <taxon>Alveolata</taxon>
        <taxon>Apicomplexa</taxon>
        <taxon>Aconoidasida</taxon>
        <taxon>Piroplasmida</taxon>
        <taxon>Babesiidae</taxon>
        <taxon>Babesia</taxon>
    </lineage>
</organism>
<dbReference type="AlphaFoldDB" id="A0A2H6KCJ3"/>
<accession>A0A2H6KCJ3</accession>
<protein>
    <submittedName>
        <fullName evidence="1">Uncharacterized protein</fullName>
    </submittedName>
</protein>
<dbReference type="Pfam" id="PF04938">
    <property type="entry name" value="SIP1"/>
    <property type="match status" value="1"/>
</dbReference>
<dbReference type="GO" id="GO:0000387">
    <property type="term" value="P:spliceosomal snRNP assembly"/>
    <property type="evidence" value="ECO:0007669"/>
    <property type="project" value="InterPro"/>
</dbReference>
<dbReference type="Proteomes" id="UP000236319">
    <property type="component" value="Unassembled WGS sequence"/>
</dbReference>
<evidence type="ECO:0000313" key="2">
    <source>
        <dbReference type="Proteomes" id="UP000236319"/>
    </source>
</evidence>
<name>A0A2H6KCJ3_9APIC</name>
<gene>
    <name evidence="1" type="ORF">BOVATA_022040</name>
</gene>
<dbReference type="RefSeq" id="XP_028866954.1">
    <property type="nucleotide sequence ID" value="XM_029011121.1"/>
</dbReference>
<dbReference type="Gene3D" id="1.20.58.1070">
    <property type="match status" value="1"/>
</dbReference>